<dbReference type="AlphaFoldDB" id="A0A4R2LQG3"/>
<feature type="domain" description="Tyr recombinase" evidence="4">
    <location>
        <begin position="477"/>
        <end position="644"/>
    </location>
</feature>
<dbReference type="RefSeq" id="WP_165904074.1">
    <property type="nucleotide sequence ID" value="NZ_SLWY01000007.1"/>
</dbReference>
<evidence type="ECO:0000313" key="5">
    <source>
        <dbReference type="EMBL" id="TCO81794.1"/>
    </source>
</evidence>
<dbReference type="Gene3D" id="1.10.443.10">
    <property type="entry name" value="Intergrase catalytic core"/>
    <property type="match status" value="1"/>
</dbReference>
<keyword evidence="3" id="KW-0812">Transmembrane</keyword>
<proteinExistence type="predicted"/>
<evidence type="ECO:0000259" key="4">
    <source>
        <dbReference type="PROSITE" id="PS51898"/>
    </source>
</evidence>
<keyword evidence="3" id="KW-1133">Transmembrane helix</keyword>
<dbReference type="Proteomes" id="UP000295765">
    <property type="component" value="Unassembled WGS sequence"/>
</dbReference>
<evidence type="ECO:0000256" key="1">
    <source>
        <dbReference type="ARBA" id="ARBA00023172"/>
    </source>
</evidence>
<evidence type="ECO:0000313" key="6">
    <source>
        <dbReference type="Proteomes" id="UP000295765"/>
    </source>
</evidence>
<gene>
    <name evidence="5" type="ORF">EV699_107188</name>
</gene>
<dbReference type="InterPro" id="IPR013762">
    <property type="entry name" value="Integrase-like_cat_sf"/>
</dbReference>
<dbReference type="PANTHER" id="PTHR32309">
    <property type="entry name" value="TYROSINE-PROTEIN KINASE"/>
    <property type="match status" value="1"/>
</dbReference>
<reference evidence="5 6" key="1">
    <citation type="submission" date="2019-03" db="EMBL/GenBank/DDBJ databases">
        <title>Genomic Encyclopedia of Type Strains, Phase IV (KMG-IV): sequencing the most valuable type-strain genomes for metagenomic binning, comparative biology and taxonomic classification.</title>
        <authorList>
            <person name="Goeker M."/>
        </authorList>
    </citation>
    <scope>NUCLEOTIDE SEQUENCE [LARGE SCALE GENOMIC DNA]</scope>
    <source>
        <strain evidence="5 6">DSM 25287</strain>
    </source>
</reference>
<feature type="transmembrane region" description="Helical" evidence="3">
    <location>
        <begin position="33"/>
        <end position="52"/>
    </location>
</feature>
<keyword evidence="6" id="KW-1185">Reference proteome</keyword>
<dbReference type="InterPro" id="IPR002104">
    <property type="entry name" value="Integrase_catalytic"/>
</dbReference>
<keyword evidence="3" id="KW-0472">Membrane</keyword>
<protein>
    <submittedName>
        <fullName evidence="5">Uncharacterized protein involved in exopolysaccharide biosynthesis</fullName>
    </submittedName>
</protein>
<sequence>MSRVFASIPVPERLAHDPAAEAEAAAERRRRRLLFAAVFVVGSVVGLAYTFARPAQYRSEATLRVDASTTAPAGADGAERAAAVERELLSDHELLKTVLERVGSGPGVPASVVALGEALSVQRVEDTGLLRLAAVGDDPRRLARLVNTWLDVYRERQVASRDAEAAAADGELQRQLAALEQQVTERRAALERFREANDISSLQRDENQVLARLKGLNEALAKATQTSVDARARLGAVRDAEARGQPLVREQDRATLATLQRQAGTLRAQVETYRNKYTPQYIAINPEMAHAVRDLDEVEKEIRRLTQSSAQAQLIEAEQNLAAARAAEADLQAQIGAQKTTVARFSARFAEHEALQKELEQLETLLRDTRTRLAQAQVDRDGRFARVGIVSRAFVPDAPFYPHYGRDAVLSVVAAALLGLLAVALRRLFVAPPAPAPTTLTQLIAVAAPGAGMLPLPGATAAAALPAAPDLPRLGQALPRELTLLEVRALLDAADEPTRWLVMLPFCGLSRDEVASLSWQHLDLDAGRVRVPGRGERVLALPALLATALRAAAGPAAAPLWADADGQPLDAAELEAMLACAVCDAGLSRPAEIGLDALHHSYLAFLVRQGLRLSELRRLVGATSSARLAGYGVLSPPMPGLALEQIDTTYPALRPPALPAA</sequence>
<organism evidence="5 6">
    <name type="scientific">Plasticicumulans lactativorans</name>
    <dbReference type="NCBI Taxonomy" id="1133106"/>
    <lineage>
        <taxon>Bacteria</taxon>
        <taxon>Pseudomonadati</taxon>
        <taxon>Pseudomonadota</taxon>
        <taxon>Gammaproteobacteria</taxon>
        <taxon>Candidatus Competibacteraceae</taxon>
        <taxon>Plasticicumulans</taxon>
    </lineage>
</organism>
<accession>A0A4R2LQG3</accession>
<evidence type="ECO:0000256" key="3">
    <source>
        <dbReference type="SAM" id="Phobius"/>
    </source>
</evidence>
<feature type="transmembrane region" description="Helical" evidence="3">
    <location>
        <begin position="408"/>
        <end position="425"/>
    </location>
</feature>
<dbReference type="InterPro" id="IPR011010">
    <property type="entry name" value="DNA_brk_join_enz"/>
</dbReference>
<comment type="caution">
    <text evidence="5">The sequence shown here is derived from an EMBL/GenBank/DDBJ whole genome shotgun (WGS) entry which is preliminary data.</text>
</comment>
<dbReference type="InterPro" id="IPR050445">
    <property type="entry name" value="Bact_polysacc_biosynth/exp"/>
</dbReference>
<dbReference type="SUPFAM" id="SSF56349">
    <property type="entry name" value="DNA breaking-rejoining enzymes"/>
    <property type="match status" value="1"/>
</dbReference>
<keyword evidence="1" id="KW-0233">DNA recombination</keyword>
<dbReference type="PANTHER" id="PTHR32309:SF31">
    <property type="entry name" value="CAPSULAR EXOPOLYSACCHARIDE FAMILY"/>
    <property type="match status" value="1"/>
</dbReference>
<dbReference type="GO" id="GO:0015074">
    <property type="term" value="P:DNA integration"/>
    <property type="evidence" value="ECO:0007669"/>
    <property type="project" value="InterPro"/>
</dbReference>
<evidence type="ECO:0000256" key="2">
    <source>
        <dbReference type="SAM" id="Coils"/>
    </source>
</evidence>
<dbReference type="GO" id="GO:0006310">
    <property type="term" value="P:DNA recombination"/>
    <property type="evidence" value="ECO:0007669"/>
    <property type="project" value="UniProtKB-KW"/>
</dbReference>
<dbReference type="EMBL" id="SLWY01000007">
    <property type="protein sequence ID" value="TCO81794.1"/>
    <property type="molecule type" value="Genomic_DNA"/>
</dbReference>
<keyword evidence="2" id="KW-0175">Coiled coil</keyword>
<dbReference type="PROSITE" id="PS51898">
    <property type="entry name" value="TYR_RECOMBINASE"/>
    <property type="match status" value="1"/>
</dbReference>
<name>A0A4R2LQG3_9GAMM</name>
<dbReference type="GO" id="GO:0003677">
    <property type="term" value="F:DNA binding"/>
    <property type="evidence" value="ECO:0007669"/>
    <property type="project" value="InterPro"/>
</dbReference>
<feature type="coiled-coil region" evidence="2">
    <location>
        <begin position="256"/>
        <end position="379"/>
    </location>
</feature>